<feature type="transmembrane region" description="Helical" evidence="6">
    <location>
        <begin position="164"/>
        <end position="182"/>
    </location>
</feature>
<organism evidence="7 8">
    <name type="scientific">Enhygromyxa salina</name>
    <dbReference type="NCBI Taxonomy" id="215803"/>
    <lineage>
        <taxon>Bacteria</taxon>
        <taxon>Pseudomonadati</taxon>
        <taxon>Myxococcota</taxon>
        <taxon>Polyangia</taxon>
        <taxon>Nannocystales</taxon>
        <taxon>Nannocystaceae</taxon>
        <taxon>Enhygromyxa</taxon>
    </lineage>
</organism>
<evidence type="ECO:0000256" key="5">
    <source>
        <dbReference type="ARBA" id="ARBA00023136"/>
    </source>
</evidence>
<comment type="subcellular location">
    <subcellularLocation>
        <location evidence="1">Membrane</location>
        <topology evidence="1">Multi-pass membrane protein</topology>
    </subcellularLocation>
</comment>
<gene>
    <name evidence="7" type="ORF">ENSA7_65710</name>
</gene>
<dbReference type="Pfam" id="PF07947">
    <property type="entry name" value="YhhN"/>
    <property type="match status" value="1"/>
</dbReference>
<feature type="transmembrane region" description="Helical" evidence="6">
    <location>
        <begin position="80"/>
        <end position="99"/>
    </location>
</feature>
<dbReference type="Proteomes" id="UP000238823">
    <property type="component" value="Unassembled WGS sequence"/>
</dbReference>
<keyword evidence="3 6" id="KW-0812">Transmembrane</keyword>
<feature type="transmembrane region" description="Helical" evidence="6">
    <location>
        <begin position="132"/>
        <end position="152"/>
    </location>
</feature>
<reference evidence="7 8" key="1">
    <citation type="submission" date="2018-03" db="EMBL/GenBank/DDBJ databases">
        <title>Draft Genome Sequences of the Obligatory Marine Myxobacteria Enhygromyxa salina SWB007.</title>
        <authorList>
            <person name="Poehlein A."/>
            <person name="Moghaddam J.A."/>
            <person name="Harms H."/>
            <person name="Alanjari M."/>
            <person name="Koenig G.M."/>
            <person name="Daniel R."/>
            <person name="Schaeberle T.F."/>
        </authorList>
    </citation>
    <scope>NUCLEOTIDE SEQUENCE [LARGE SCALE GENOMIC DNA]</scope>
    <source>
        <strain evidence="7 8">SWB007</strain>
    </source>
</reference>
<dbReference type="EMBL" id="PVNL01000124">
    <property type="protein sequence ID" value="PRP98628.1"/>
    <property type="molecule type" value="Genomic_DNA"/>
</dbReference>
<evidence type="ECO:0000256" key="6">
    <source>
        <dbReference type="SAM" id="Phobius"/>
    </source>
</evidence>
<feature type="transmembrane region" description="Helical" evidence="6">
    <location>
        <begin position="106"/>
        <end position="126"/>
    </location>
</feature>
<comment type="caution">
    <text evidence="7">The sequence shown here is derived from an EMBL/GenBank/DDBJ whole genome shotgun (WGS) entry which is preliminary data.</text>
</comment>
<proteinExistence type="inferred from homology"/>
<evidence type="ECO:0000256" key="2">
    <source>
        <dbReference type="ARBA" id="ARBA00007375"/>
    </source>
</evidence>
<dbReference type="OrthoDB" id="345840at2"/>
<evidence type="ECO:0000256" key="4">
    <source>
        <dbReference type="ARBA" id="ARBA00022989"/>
    </source>
</evidence>
<comment type="similarity">
    <text evidence="2">Belongs to the TMEM86 family.</text>
</comment>
<feature type="transmembrane region" description="Helical" evidence="6">
    <location>
        <begin position="31"/>
        <end position="46"/>
    </location>
</feature>
<evidence type="ECO:0000313" key="8">
    <source>
        <dbReference type="Proteomes" id="UP000238823"/>
    </source>
</evidence>
<accession>A0A2S9Y0H9</accession>
<evidence type="ECO:0000256" key="3">
    <source>
        <dbReference type="ARBA" id="ARBA00022692"/>
    </source>
</evidence>
<evidence type="ECO:0000256" key="1">
    <source>
        <dbReference type="ARBA" id="ARBA00004141"/>
    </source>
</evidence>
<name>A0A2S9Y0H9_9BACT</name>
<dbReference type="PANTHER" id="PTHR31885:SF6">
    <property type="entry name" value="GH04784P"/>
    <property type="match status" value="1"/>
</dbReference>
<feature type="transmembrane region" description="Helical" evidence="6">
    <location>
        <begin position="53"/>
        <end position="74"/>
    </location>
</feature>
<evidence type="ECO:0000313" key="7">
    <source>
        <dbReference type="EMBL" id="PRP98628.1"/>
    </source>
</evidence>
<dbReference type="AlphaFoldDB" id="A0A2S9Y0H9"/>
<dbReference type="GO" id="GO:0016787">
    <property type="term" value="F:hydrolase activity"/>
    <property type="evidence" value="ECO:0007669"/>
    <property type="project" value="TreeGrafter"/>
</dbReference>
<protein>
    <submittedName>
        <fullName evidence="7">YhhN-like protein</fullName>
    </submittedName>
</protein>
<dbReference type="InterPro" id="IPR012506">
    <property type="entry name" value="TMEM86B-like"/>
</dbReference>
<dbReference type="PANTHER" id="PTHR31885">
    <property type="entry name" value="GH04784P"/>
    <property type="match status" value="1"/>
</dbReference>
<feature type="transmembrane region" description="Helical" evidence="6">
    <location>
        <begin position="218"/>
        <end position="238"/>
    </location>
</feature>
<dbReference type="GO" id="GO:0016020">
    <property type="term" value="C:membrane"/>
    <property type="evidence" value="ECO:0007669"/>
    <property type="project" value="UniProtKB-SubCell"/>
</dbReference>
<keyword evidence="4 6" id="KW-1133">Transmembrane helix</keyword>
<sequence>MPVMSIMSIMSIMPAASVVDALSPIPSAAELWVLITLAALGLHLFVEHRKWSAAVAITKLIASTGFLITAVHAGALGSEWGRWIFVGLVLSWCGDAFLLARARSMFLAGLVAFLLGHVGYCVAFVTHGFDTTVALAFAPVVVIAGLLVDRWLRDHVDDNMRVPVRAYIVVISIMLTLAVAAWRQGGSHLLLLGAVSFYLSDLSVARDRFVRRDFFNRLWGLPAYYLGQLCLALSVLSLR</sequence>
<keyword evidence="5 6" id="KW-0472">Membrane</keyword>